<dbReference type="InterPro" id="IPR011010">
    <property type="entry name" value="DNA_brk_join_enz"/>
</dbReference>
<keyword evidence="1" id="KW-0233">DNA recombination</keyword>
<dbReference type="Proteomes" id="UP000189670">
    <property type="component" value="Unassembled WGS sequence"/>
</dbReference>
<dbReference type="GO" id="GO:0006310">
    <property type="term" value="P:DNA recombination"/>
    <property type="evidence" value="ECO:0007669"/>
    <property type="project" value="UniProtKB-KW"/>
</dbReference>
<sequence length="186" mass="21451">AILFLFREVLQVEIDSKIQPVKAKQKNPMPVILTSGEVKLIISQLSGNNLILAKLLYGCGLRLMEAIRLRIKDLDFQNDLIHIYDGKRNKNRITVFPKTLHNDLKLQVEKVKNLHSQDIKEGYGSVWLPDALEIKFPNAAKEIGWQYLFPSKKRSRDPRSGKKEGIISWKILSKKLVKRVLQKNLK</sequence>
<feature type="non-terminal residue" evidence="3">
    <location>
        <position position="1"/>
    </location>
</feature>
<feature type="domain" description="Tyr recombinase" evidence="2">
    <location>
        <begin position="28"/>
        <end position="186"/>
    </location>
</feature>
<reference evidence="4" key="1">
    <citation type="submission" date="2012-11" db="EMBL/GenBank/DDBJ databases">
        <authorList>
            <person name="Lucero-Rivera Y.E."/>
            <person name="Tovar-Ramirez D."/>
        </authorList>
    </citation>
    <scope>NUCLEOTIDE SEQUENCE [LARGE SCALE GENOMIC DNA]</scope>
    <source>
        <strain evidence="4">Araruama</strain>
    </source>
</reference>
<gene>
    <name evidence="3" type="ORF">OMM_15288</name>
</gene>
<comment type="caution">
    <text evidence="3">The sequence shown here is derived from an EMBL/GenBank/DDBJ whole genome shotgun (WGS) entry which is preliminary data.</text>
</comment>
<dbReference type="InterPro" id="IPR013762">
    <property type="entry name" value="Integrase-like_cat_sf"/>
</dbReference>
<dbReference type="PROSITE" id="PS51898">
    <property type="entry name" value="TYR_RECOMBINASE"/>
    <property type="match status" value="1"/>
</dbReference>
<dbReference type="AlphaFoldDB" id="A0A1V1NQI9"/>
<dbReference type="InterPro" id="IPR002104">
    <property type="entry name" value="Integrase_catalytic"/>
</dbReference>
<name>A0A1V1NQI9_9BACT</name>
<dbReference type="GO" id="GO:0003677">
    <property type="term" value="F:DNA binding"/>
    <property type="evidence" value="ECO:0007669"/>
    <property type="project" value="InterPro"/>
</dbReference>
<organism evidence="3 4">
    <name type="scientific">Candidatus Magnetoglobus multicellularis str. Araruama</name>
    <dbReference type="NCBI Taxonomy" id="890399"/>
    <lineage>
        <taxon>Bacteria</taxon>
        <taxon>Pseudomonadati</taxon>
        <taxon>Thermodesulfobacteriota</taxon>
        <taxon>Desulfobacteria</taxon>
        <taxon>Desulfobacterales</taxon>
        <taxon>Desulfobacteraceae</taxon>
        <taxon>Candidatus Magnetoglobus</taxon>
    </lineage>
</organism>
<dbReference type="EMBL" id="ATBP01003592">
    <property type="protein sequence ID" value="ETR64825.1"/>
    <property type="molecule type" value="Genomic_DNA"/>
</dbReference>
<evidence type="ECO:0000256" key="1">
    <source>
        <dbReference type="ARBA" id="ARBA00023172"/>
    </source>
</evidence>
<proteinExistence type="predicted"/>
<dbReference type="Gene3D" id="1.10.443.10">
    <property type="entry name" value="Intergrase catalytic core"/>
    <property type="match status" value="1"/>
</dbReference>
<evidence type="ECO:0000259" key="2">
    <source>
        <dbReference type="PROSITE" id="PS51898"/>
    </source>
</evidence>
<feature type="non-terminal residue" evidence="3">
    <location>
        <position position="186"/>
    </location>
</feature>
<dbReference type="SUPFAM" id="SSF56349">
    <property type="entry name" value="DNA breaking-rejoining enzymes"/>
    <property type="match status" value="1"/>
</dbReference>
<accession>A0A1V1NQI9</accession>
<evidence type="ECO:0000313" key="3">
    <source>
        <dbReference type="EMBL" id="ETR64825.1"/>
    </source>
</evidence>
<dbReference type="Pfam" id="PF00589">
    <property type="entry name" value="Phage_integrase"/>
    <property type="match status" value="1"/>
</dbReference>
<evidence type="ECO:0000313" key="4">
    <source>
        <dbReference type="Proteomes" id="UP000189670"/>
    </source>
</evidence>
<dbReference type="GO" id="GO:0015074">
    <property type="term" value="P:DNA integration"/>
    <property type="evidence" value="ECO:0007669"/>
    <property type="project" value="InterPro"/>
</dbReference>
<protein>
    <submittedName>
        <fullName evidence="3">Integron integrase</fullName>
    </submittedName>
</protein>